<keyword evidence="3" id="KW-0560">Oxidoreductase</keyword>
<proteinExistence type="inferred from homology"/>
<keyword evidence="2" id="KW-0521">NADP</keyword>
<organism evidence="4 5">
    <name type="scientific">Schizosaccharomyces osmophilus</name>
    <dbReference type="NCBI Taxonomy" id="2545709"/>
    <lineage>
        <taxon>Eukaryota</taxon>
        <taxon>Fungi</taxon>
        <taxon>Dikarya</taxon>
        <taxon>Ascomycota</taxon>
        <taxon>Taphrinomycotina</taxon>
        <taxon>Schizosaccharomycetes</taxon>
        <taxon>Schizosaccharomycetales</taxon>
        <taxon>Schizosaccharomycetaceae</taxon>
        <taxon>Schizosaccharomyces</taxon>
    </lineage>
</organism>
<evidence type="ECO:0000313" key="5">
    <source>
        <dbReference type="Proteomes" id="UP001212411"/>
    </source>
</evidence>
<dbReference type="GO" id="GO:0016491">
    <property type="term" value="F:oxidoreductase activity"/>
    <property type="evidence" value="ECO:0007669"/>
    <property type="project" value="UniProtKB-KW"/>
</dbReference>
<gene>
    <name evidence="4" type="ORF">SOMG_04085</name>
</gene>
<name>A0AAE9WHM3_9SCHI</name>
<dbReference type="PANTHER" id="PTHR43639">
    <property type="entry name" value="OXIDOREDUCTASE, SHORT-CHAIN DEHYDROGENASE/REDUCTASE FAMILY (AFU_ORTHOLOGUE AFUA_5G02870)"/>
    <property type="match status" value="1"/>
</dbReference>
<dbReference type="RefSeq" id="XP_056039345.1">
    <property type="nucleotide sequence ID" value="XM_056182872.1"/>
</dbReference>
<sequence length="260" mass="27675">MSNNSLSLENKVAIVTGGSRGIGAGIVETLANRGAKVAITFTSESSKDATEQLVKKIKDLGTSADAITIQADLRDIASAKHIVDTTVKAFGPTIHILVNNAGCGGAVKSLGTSTIEDYNDVFDVNVRAVFFMGEAVAPHLPNKGGRIINIGSILGRKGFAQFPLYCASKAAIEGFTRCWAAELGHQGHTVNQVNPGSVDTDMLREAISDEFLQVMRNETPFEHRIGLTSDISEVVGFLVEDRSQWITGQTISVSGGMTMY</sequence>
<dbReference type="InterPro" id="IPR020904">
    <property type="entry name" value="Sc_DH/Rdtase_CS"/>
</dbReference>
<dbReference type="Gene3D" id="3.40.50.720">
    <property type="entry name" value="NAD(P)-binding Rossmann-like Domain"/>
    <property type="match status" value="1"/>
</dbReference>
<dbReference type="AlphaFoldDB" id="A0AAE9WHM3"/>
<dbReference type="InterPro" id="IPR036291">
    <property type="entry name" value="NAD(P)-bd_dom_sf"/>
</dbReference>
<evidence type="ECO:0000256" key="2">
    <source>
        <dbReference type="ARBA" id="ARBA00022857"/>
    </source>
</evidence>
<dbReference type="FunFam" id="3.40.50.720:FF:000374">
    <property type="entry name" value="3-oxoacyl-(Acyl-carrier-protein) reductase"/>
    <property type="match status" value="1"/>
</dbReference>
<evidence type="ECO:0000256" key="1">
    <source>
        <dbReference type="ARBA" id="ARBA00006484"/>
    </source>
</evidence>
<keyword evidence="5" id="KW-1185">Reference proteome</keyword>
<reference evidence="4 5" key="1">
    <citation type="journal article" date="2023" name="G3 (Bethesda)">
        <title>A high-quality reference genome for the fission yeast Schizosaccharomyces osmophilus.</title>
        <authorList>
            <person name="Jia G.S."/>
            <person name="Zhang W.C."/>
            <person name="Liang Y."/>
            <person name="Liu X.H."/>
            <person name="Rhind N."/>
            <person name="Pidoux A."/>
            <person name="Brysch-Herzberg M."/>
            <person name="Du L.L."/>
        </authorList>
    </citation>
    <scope>NUCLEOTIDE SEQUENCE [LARGE SCALE GENOMIC DNA]</scope>
    <source>
        <strain evidence="4 5">CBS 15793</strain>
    </source>
</reference>
<dbReference type="EMBL" id="CP115613">
    <property type="protein sequence ID" value="WBW75102.1"/>
    <property type="molecule type" value="Genomic_DNA"/>
</dbReference>
<dbReference type="PANTHER" id="PTHR43639:SF1">
    <property type="entry name" value="SHORT-CHAIN DEHYDROGENASE_REDUCTASE FAMILY PROTEIN"/>
    <property type="match status" value="1"/>
</dbReference>
<dbReference type="GeneID" id="80877561"/>
<dbReference type="InterPro" id="IPR002347">
    <property type="entry name" value="SDR_fam"/>
</dbReference>
<dbReference type="Proteomes" id="UP001212411">
    <property type="component" value="Chromosome 3"/>
</dbReference>
<accession>A0AAE9WHM3</accession>
<evidence type="ECO:0000256" key="3">
    <source>
        <dbReference type="ARBA" id="ARBA00023002"/>
    </source>
</evidence>
<dbReference type="PROSITE" id="PS00061">
    <property type="entry name" value="ADH_SHORT"/>
    <property type="match status" value="1"/>
</dbReference>
<dbReference type="Pfam" id="PF13561">
    <property type="entry name" value="adh_short_C2"/>
    <property type="match status" value="1"/>
</dbReference>
<evidence type="ECO:0000313" key="4">
    <source>
        <dbReference type="EMBL" id="WBW75102.1"/>
    </source>
</evidence>
<dbReference type="PRINTS" id="PR00081">
    <property type="entry name" value="GDHRDH"/>
</dbReference>
<protein>
    <submittedName>
        <fullName evidence="4">Versicolorin reductase</fullName>
    </submittedName>
</protein>
<dbReference type="SUPFAM" id="SSF51735">
    <property type="entry name" value="NAD(P)-binding Rossmann-fold domains"/>
    <property type="match status" value="1"/>
</dbReference>
<dbReference type="PRINTS" id="PR00080">
    <property type="entry name" value="SDRFAMILY"/>
</dbReference>
<dbReference type="KEGG" id="som:SOMG_04085"/>
<comment type="similarity">
    <text evidence="1">Belongs to the short-chain dehydrogenases/reductases (SDR) family.</text>
</comment>